<evidence type="ECO:0008006" key="3">
    <source>
        <dbReference type="Google" id="ProtNLM"/>
    </source>
</evidence>
<evidence type="ECO:0000256" key="1">
    <source>
        <dbReference type="SAM" id="MobiDB-lite"/>
    </source>
</evidence>
<dbReference type="AlphaFoldDB" id="A0AAT9FMF3"/>
<dbReference type="Gene3D" id="1.20.120.20">
    <property type="entry name" value="Apolipoprotein"/>
    <property type="match status" value="1"/>
</dbReference>
<feature type="compositionally biased region" description="Acidic residues" evidence="1">
    <location>
        <begin position="135"/>
        <end position="146"/>
    </location>
</feature>
<sequence length="146" mass="15827">MRRAKQIGTIFAIMADAMKTTEIKKLASELTRSVSDRLSMIHQKSVFPALLGAACLGAGSLFITSCEKEGPAERVGKELDEAADKSSDKLDEAAEKAKEEAREAKEKAEEAAENAREKVEEAADAARDKARETQGEIEEAIEEGDQ</sequence>
<dbReference type="KEGG" id="osu:NT6N_21880"/>
<proteinExistence type="predicted"/>
<dbReference type="EMBL" id="AP026866">
    <property type="protein sequence ID" value="BDS07148.1"/>
    <property type="molecule type" value="Genomic_DNA"/>
</dbReference>
<name>A0AAT9FMF3_9BACT</name>
<gene>
    <name evidence="2" type="ORF">NT6N_21880</name>
</gene>
<feature type="region of interest" description="Disordered" evidence="1">
    <location>
        <begin position="72"/>
        <end position="146"/>
    </location>
</feature>
<evidence type="ECO:0000313" key="2">
    <source>
        <dbReference type="EMBL" id="BDS07148.1"/>
    </source>
</evidence>
<organism evidence="2">
    <name type="scientific">Oceaniferula spumae</name>
    <dbReference type="NCBI Taxonomy" id="2979115"/>
    <lineage>
        <taxon>Bacteria</taxon>
        <taxon>Pseudomonadati</taxon>
        <taxon>Verrucomicrobiota</taxon>
        <taxon>Verrucomicrobiia</taxon>
        <taxon>Verrucomicrobiales</taxon>
        <taxon>Verrucomicrobiaceae</taxon>
        <taxon>Oceaniferula</taxon>
    </lineage>
</organism>
<protein>
    <recommendedName>
        <fullName evidence="3">YtxH domain-containing protein</fullName>
    </recommendedName>
</protein>
<feature type="compositionally biased region" description="Basic and acidic residues" evidence="1">
    <location>
        <begin position="72"/>
        <end position="134"/>
    </location>
</feature>
<accession>A0AAT9FMF3</accession>
<reference evidence="2" key="1">
    <citation type="submission" date="2024-07" db="EMBL/GenBank/DDBJ databases">
        <title>Complete genome sequence of Verrucomicrobiaceae bacterium NT6N.</title>
        <authorList>
            <person name="Huang C."/>
            <person name="Takami H."/>
            <person name="Hamasaki K."/>
        </authorList>
    </citation>
    <scope>NUCLEOTIDE SEQUENCE</scope>
    <source>
        <strain evidence="2">NT6N</strain>
    </source>
</reference>